<dbReference type="RefSeq" id="WP_015616061.1">
    <property type="nucleotide sequence ID" value="NC_021182.1"/>
</dbReference>
<dbReference type="GO" id="GO:0009425">
    <property type="term" value="C:bacterial-type flagellum basal body"/>
    <property type="evidence" value="ECO:0007669"/>
    <property type="project" value="UniProtKB-SubCell"/>
</dbReference>
<comment type="similarity">
    <text evidence="2 4">Belongs to the flagella basal body rod proteins family.</text>
</comment>
<dbReference type="NCBIfam" id="TIGR03506">
    <property type="entry name" value="FlgEFG_subfam"/>
    <property type="match status" value="2"/>
</dbReference>
<evidence type="ECO:0000256" key="4">
    <source>
        <dbReference type="RuleBase" id="RU362116"/>
    </source>
</evidence>
<dbReference type="Pfam" id="PF00460">
    <property type="entry name" value="Flg_bb_rod"/>
    <property type="match status" value="1"/>
</dbReference>
<dbReference type="Proteomes" id="UP000013523">
    <property type="component" value="Chromosome"/>
</dbReference>
<keyword evidence="7" id="KW-0969">Cilium</keyword>
<evidence type="ECO:0000313" key="7">
    <source>
        <dbReference type="EMBL" id="AGK97767.1"/>
    </source>
</evidence>
<dbReference type="AlphaFoldDB" id="R4K3R2"/>
<dbReference type="InterPro" id="IPR037925">
    <property type="entry name" value="FlgE/F/G-like"/>
</dbReference>
<keyword evidence="7" id="KW-0282">Flagellum</keyword>
<evidence type="ECO:0000256" key="2">
    <source>
        <dbReference type="ARBA" id="ARBA00009677"/>
    </source>
</evidence>
<evidence type="ECO:0000256" key="1">
    <source>
        <dbReference type="ARBA" id="ARBA00004117"/>
    </source>
</evidence>
<evidence type="ECO:0000259" key="6">
    <source>
        <dbReference type="Pfam" id="PF06429"/>
    </source>
</evidence>
<proteinExistence type="inferred from homology"/>
<name>R4K3R2_CLOPA</name>
<keyword evidence="7" id="KW-0966">Cell projection</keyword>
<dbReference type="SUPFAM" id="SSF117143">
    <property type="entry name" value="Flagellar hook protein flgE"/>
    <property type="match status" value="2"/>
</dbReference>
<organism evidence="7 8">
    <name type="scientific">Clostridium pasteurianum BC1</name>
    <dbReference type="NCBI Taxonomy" id="86416"/>
    <lineage>
        <taxon>Bacteria</taxon>
        <taxon>Bacillati</taxon>
        <taxon>Bacillota</taxon>
        <taxon>Clostridia</taxon>
        <taxon>Eubacteriales</taxon>
        <taxon>Clostridiaceae</taxon>
        <taxon>Clostridium</taxon>
    </lineage>
</organism>
<dbReference type="InterPro" id="IPR020013">
    <property type="entry name" value="Flagellar_FlgE/F/G"/>
</dbReference>
<dbReference type="PANTHER" id="PTHR30435">
    <property type="entry name" value="FLAGELLAR PROTEIN"/>
    <property type="match status" value="1"/>
</dbReference>
<sequence length="762" mass="77549">MLKSLNSGVSGLGANQTKLDVIGNNIANVGTTAFKGSRVRFQDELNQTIQDAGVPTTNQGGSNAAQVGLGVKLAGIDTMMNQGAIQTTGRNLDAAIDGEGYFVLGSGPAVFTDNTINVNQSTGQHSVDQNSLSQAGMNLMYTRDGSFTLDDQGNLLSSNGLRIMGYSLTNDNSTTPPTAAAPNSVIAGGFSFQFGPGEALNGYTVVLGKIGEGTLTSASVDTTNRKIILNGDFSDAGKISSASAEKAINDVLSANGIAQTVSVGGTAIPVYGTSSNIVAGGVTAVAPSNVTAGGFNFSFNQGSQLNGYTVKLGNIAAGTVTSATINNTNNVITLNADLTTLGAVRALDIQTELQNTIQTAQATTPSLAGASITVSGSPINIGASEAISGGEVSYRGMDFSFVDSNGTPQLDGYTIQLGTITAGTPTSATIDTTNEIITVNGDINSMTAFDYQRAIQNATGLSSGVIVNVSGTQTPLSNIASGLIDGGKASVNPGTVTSSNFSFAFGPGEALNGYKIKIGTISQGTQLSTDVDTANKTITINGDFVTPNAIGQDQLTAVLNNSLSKKGINQTITATGTPLTIPGSTSNPVTGGTPLQSMGADGVIAFVDGDKNLYAYDGNLKSLRIPDTVHDDATGTDLKVKTFSIGSDGVITATLDNGKIAALGQIAMAQFKNPAGLTKDGNNSYSDSITSGAPSFRSGVGTKGEDNSALYGNVKSSSLEASNVDLAQQFTDMIVASRAFQANGKTITTGDQVLQDIINLVR</sequence>
<dbReference type="PANTHER" id="PTHR30435:SF1">
    <property type="entry name" value="FLAGELLAR HOOK PROTEIN FLGE"/>
    <property type="match status" value="1"/>
</dbReference>
<feature type="domain" description="Flagellar basal body rod protein N-terminal" evidence="5">
    <location>
        <begin position="5"/>
        <end position="35"/>
    </location>
</feature>
<dbReference type="Pfam" id="PF06429">
    <property type="entry name" value="Flg_bbr_C"/>
    <property type="match status" value="1"/>
</dbReference>
<dbReference type="InterPro" id="IPR001444">
    <property type="entry name" value="Flag_bb_rod_N"/>
</dbReference>
<dbReference type="eggNOG" id="COG1749">
    <property type="taxonomic scope" value="Bacteria"/>
</dbReference>
<dbReference type="GO" id="GO:0009424">
    <property type="term" value="C:bacterial-type flagellum hook"/>
    <property type="evidence" value="ECO:0007669"/>
    <property type="project" value="TreeGrafter"/>
</dbReference>
<reference evidence="7 8" key="1">
    <citation type="submission" date="2012-01" db="EMBL/GenBank/DDBJ databases">
        <title>Complete sequence of chromosome of Clostridium pasteurianum BC1.</title>
        <authorList>
            <consortium name="US DOE Joint Genome Institute"/>
            <person name="Lucas S."/>
            <person name="Han J."/>
            <person name="Lapidus A."/>
            <person name="Cheng J.-F."/>
            <person name="Goodwin L."/>
            <person name="Pitluck S."/>
            <person name="Peters L."/>
            <person name="Mikhailova N."/>
            <person name="Teshima H."/>
            <person name="Detter J.C."/>
            <person name="Han C."/>
            <person name="Tapia R."/>
            <person name="Land M."/>
            <person name="Hauser L."/>
            <person name="Kyrpides N."/>
            <person name="Ivanova N."/>
            <person name="Pagani I."/>
            <person name="Dunn J."/>
            <person name="Taghavi S."/>
            <person name="Francis A."/>
            <person name="van der Lelie D."/>
            <person name="Woyke T."/>
        </authorList>
    </citation>
    <scope>NUCLEOTIDE SEQUENCE [LARGE SCALE GENOMIC DNA]</scope>
    <source>
        <strain evidence="7 8">BC1</strain>
    </source>
</reference>
<dbReference type="STRING" id="86416.Clopa_2929"/>
<evidence type="ECO:0000313" key="8">
    <source>
        <dbReference type="Proteomes" id="UP000013523"/>
    </source>
</evidence>
<dbReference type="HOGENOM" id="CLU_013687_2_1_9"/>
<evidence type="ECO:0000259" key="5">
    <source>
        <dbReference type="Pfam" id="PF00460"/>
    </source>
</evidence>
<keyword evidence="3 4" id="KW-0975">Bacterial flagellum</keyword>
<dbReference type="EMBL" id="CP003261">
    <property type="protein sequence ID" value="AGK97767.1"/>
    <property type="molecule type" value="Genomic_DNA"/>
</dbReference>
<dbReference type="InterPro" id="IPR010930">
    <property type="entry name" value="Flg_bb/hook_C_dom"/>
</dbReference>
<keyword evidence="8" id="KW-1185">Reference proteome</keyword>
<gene>
    <name evidence="7" type="ORF">Clopa_2929</name>
</gene>
<protein>
    <recommendedName>
        <fullName evidence="4">Flagellar hook protein FlgE</fullName>
    </recommendedName>
</protein>
<dbReference type="GO" id="GO:0005829">
    <property type="term" value="C:cytosol"/>
    <property type="evidence" value="ECO:0007669"/>
    <property type="project" value="TreeGrafter"/>
</dbReference>
<dbReference type="PATRIC" id="fig|86416.3.peg.2915"/>
<evidence type="ECO:0000256" key="3">
    <source>
        <dbReference type="ARBA" id="ARBA00023143"/>
    </source>
</evidence>
<dbReference type="eggNOG" id="COG4786">
    <property type="taxonomic scope" value="Bacteria"/>
</dbReference>
<accession>R4K3R2</accession>
<feature type="domain" description="Flagellar basal-body/hook protein C-terminal" evidence="6">
    <location>
        <begin position="716"/>
        <end position="760"/>
    </location>
</feature>
<dbReference type="GO" id="GO:0071978">
    <property type="term" value="P:bacterial-type flagellum-dependent swarming motility"/>
    <property type="evidence" value="ECO:0007669"/>
    <property type="project" value="TreeGrafter"/>
</dbReference>
<dbReference type="KEGG" id="cpas:Clopa_2929"/>
<comment type="function">
    <text evidence="4">A flexible structure which links the flagellar filament to the drive apparatus in the basal body.</text>
</comment>
<comment type="subcellular location">
    <subcellularLocation>
        <location evidence="1 4">Bacterial flagellum basal body</location>
    </subcellularLocation>
</comment>
<dbReference type="OrthoDB" id="9804559at2"/>